<dbReference type="Gene3D" id="3.40.50.20">
    <property type="match status" value="1"/>
</dbReference>
<dbReference type="SUPFAM" id="SSF56059">
    <property type="entry name" value="Glutathione synthetase ATP-binding domain-like"/>
    <property type="match status" value="1"/>
</dbReference>
<evidence type="ECO:0000256" key="5">
    <source>
        <dbReference type="PROSITE-ProRule" id="PRU00409"/>
    </source>
</evidence>
<dbReference type="InterPro" id="IPR013815">
    <property type="entry name" value="ATP_grasp_subdomain_1"/>
</dbReference>
<keyword evidence="8" id="KW-1185">Reference proteome</keyword>
<dbReference type="Pfam" id="PF02222">
    <property type="entry name" value="ATP-grasp"/>
    <property type="match status" value="1"/>
</dbReference>
<dbReference type="PANTHER" id="PTHR43585:SF2">
    <property type="entry name" value="ATP-GRASP ENZYME FSQD"/>
    <property type="match status" value="1"/>
</dbReference>
<accession>A0A1Y0IIE8</accession>
<reference evidence="8" key="1">
    <citation type="submission" date="2017-05" db="EMBL/GenBank/DDBJ databases">
        <authorList>
            <person name="Sung H."/>
        </authorList>
    </citation>
    <scope>NUCLEOTIDE SEQUENCE [LARGE SCALE GENOMIC DNA]</scope>
    <source>
        <strain evidence="8">AR23208</strain>
    </source>
</reference>
<dbReference type="PROSITE" id="PS50975">
    <property type="entry name" value="ATP_GRASP"/>
    <property type="match status" value="1"/>
</dbReference>
<name>A0A1Y0IIE8_9BACL</name>
<dbReference type="InterPro" id="IPR011761">
    <property type="entry name" value="ATP-grasp"/>
</dbReference>
<evidence type="ECO:0000256" key="4">
    <source>
        <dbReference type="ARBA" id="ARBA00022840"/>
    </source>
</evidence>
<evidence type="ECO:0000259" key="6">
    <source>
        <dbReference type="PROSITE" id="PS50975"/>
    </source>
</evidence>
<evidence type="ECO:0000256" key="1">
    <source>
        <dbReference type="ARBA" id="ARBA00022598"/>
    </source>
</evidence>
<dbReference type="GO" id="GO:0016874">
    <property type="term" value="F:ligase activity"/>
    <property type="evidence" value="ECO:0007669"/>
    <property type="project" value="UniProtKB-KW"/>
</dbReference>
<evidence type="ECO:0000313" key="8">
    <source>
        <dbReference type="Proteomes" id="UP000195437"/>
    </source>
</evidence>
<dbReference type="Proteomes" id="UP000195437">
    <property type="component" value="Chromosome"/>
</dbReference>
<dbReference type="InterPro" id="IPR052032">
    <property type="entry name" value="ATP-dep_AA_Ligase"/>
</dbReference>
<keyword evidence="3" id="KW-0658">Purine biosynthesis</keyword>
<protein>
    <recommendedName>
        <fullName evidence="6">ATP-grasp domain-containing protein</fullName>
    </recommendedName>
</protein>
<dbReference type="AlphaFoldDB" id="A0A1Y0IIE8"/>
<dbReference type="RefSeq" id="WP_087455625.1">
    <property type="nucleotide sequence ID" value="NZ_CP021434.1"/>
</dbReference>
<dbReference type="EMBL" id="CP021434">
    <property type="protein sequence ID" value="ARU60238.1"/>
    <property type="molecule type" value="Genomic_DNA"/>
</dbReference>
<dbReference type="OrthoDB" id="9803907at2"/>
<keyword evidence="1" id="KW-0436">Ligase</keyword>
<keyword evidence="4 5" id="KW-0067">ATP-binding</keyword>
<feature type="domain" description="ATP-grasp" evidence="6">
    <location>
        <begin position="110"/>
        <end position="301"/>
    </location>
</feature>
<evidence type="ECO:0000256" key="2">
    <source>
        <dbReference type="ARBA" id="ARBA00022741"/>
    </source>
</evidence>
<gene>
    <name evidence="7" type="ORF">CBW65_03555</name>
</gene>
<dbReference type="GO" id="GO:0046872">
    <property type="term" value="F:metal ion binding"/>
    <property type="evidence" value="ECO:0007669"/>
    <property type="project" value="InterPro"/>
</dbReference>
<sequence>MAILILNRFPAKLVFFKEWLQELGEELILFTPSYYEQDFPEYDVVRGFENYVYSSLVEIEALHLHQERPIRRVLALDESDILRAARIRERLGLPGQDVASAEAYRDKVVMKGLLADRVQCPPYRRLETGVDLYEFVQEHGLPLVVKPVDGMGAMNTTVVRTEADLQLLYRKGRLTGMMVEVYVPGDMYEIDGLVAHGRVELVSVGIYNDACLNYQENEGLYIELLHPNEEMYQRMRAMTEQVLAILPTPEHTSFHCEIFHTPDDELVFCEIASRTAGGRISECVRQAYGVELDEAWSKLSCGLNVPLPETNEPRVLSAVYLIPKQVGRLVGMIDSFPFDWVKEYQPRMQPGMVSKGQLAAADTVGSVVFVAKDRAELEARYAELLAYIEQHVIWAAEEERVESGQ</sequence>
<dbReference type="InterPro" id="IPR003135">
    <property type="entry name" value="ATP-grasp_carboxylate-amine"/>
</dbReference>
<organism evidence="7 8">
    <name type="scientific">Tumebacillus avium</name>
    <dbReference type="NCBI Taxonomy" id="1903704"/>
    <lineage>
        <taxon>Bacteria</taxon>
        <taxon>Bacillati</taxon>
        <taxon>Bacillota</taxon>
        <taxon>Bacilli</taxon>
        <taxon>Bacillales</taxon>
        <taxon>Alicyclobacillaceae</taxon>
        <taxon>Tumebacillus</taxon>
    </lineage>
</organism>
<dbReference type="Gene3D" id="3.30.1490.20">
    <property type="entry name" value="ATP-grasp fold, A domain"/>
    <property type="match status" value="1"/>
</dbReference>
<dbReference type="KEGG" id="tum:CBW65_03555"/>
<keyword evidence="2 5" id="KW-0547">Nucleotide-binding</keyword>
<dbReference type="Gene3D" id="3.30.470.20">
    <property type="entry name" value="ATP-grasp fold, B domain"/>
    <property type="match status" value="1"/>
</dbReference>
<dbReference type="PANTHER" id="PTHR43585">
    <property type="entry name" value="FUMIPYRROLE BIOSYNTHESIS PROTEIN C"/>
    <property type="match status" value="1"/>
</dbReference>
<dbReference type="GO" id="GO:0006164">
    <property type="term" value="P:purine nucleotide biosynthetic process"/>
    <property type="evidence" value="ECO:0007669"/>
    <property type="project" value="UniProtKB-KW"/>
</dbReference>
<evidence type="ECO:0000256" key="3">
    <source>
        <dbReference type="ARBA" id="ARBA00022755"/>
    </source>
</evidence>
<proteinExistence type="predicted"/>
<dbReference type="GO" id="GO:0005524">
    <property type="term" value="F:ATP binding"/>
    <property type="evidence" value="ECO:0007669"/>
    <property type="project" value="UniProtKB-UniRule"/>
</dbReference>
<evidence type="ECO:0000313" key="7">
    <source>
        <dbReference type="EMBL" id="ARU60238.1"/>
    </source>
</evidence>